<evidence type="ECO:0000256" key="1">
    <source>
        <dbReference type="SAM" id="MobiDB-lite"/>
    </source>
</evidence>
<sequence>MFKKNRTVFEIVAVIYLSISVLSISAQNQRSPFRPPGEEPRLEPAPRWTGRSDEQVGPARQGDNGGGPVRSPFTPPPSMTSAPSRSDSRRNPSIVRPNPPEDAQRRQTIEKVSESGERRNTDSAVAFQRAREAKATEAPAWPVESPFSPPAESEWQDSQKFEPPATWREERERQPVPPTVRTDNRLGGSRRRPGIQRLPKASVYQERDNPKWDMHEEAPGVTPWTRYTPRPRVRGQEVSQETRDSRARCGRLAYSPRRQICCQGEVKRRQGMKPSCCGRQPFDSAFSKCCDGVISLRTVQSSNCP</sequence>
<dbReference type="EMBL" id="BLXT01007928">
    <property type="protein sequence ID" value="GFO43886.1"/>
    <property type="molecule type" value="Genomic_DNA"/>
</dbReference>
<organism evidence="4 5">
    <name type="scientific">Plakobranchus ocellatus</name>
    <dbReference type="NCBI Taxonomy" id="259542"/>
    <lineage>
        <taxon>Eukaryota</taxon>
        <taxon>Metazoa</taxon>
        <taxon>Spiralia</taxon>
        <taxon>Lophotrochozoa</taxon>
        <taxon>Mollusca</taxon>
        <taxon>Gastropoda</taxon>
        <taxon>Heterobranchia</taxon>
        <taxon>Euthyneura</taxon>
        <taxon>Panpulmonata</taxon>
        <taxon>Sacoglossa</taxon>
        <taxon>Placobranchoidea</taxon>
        <taxon>Plakobranchidae</taxon>
        <taxon>Plakobranchus</taxon>
    </lineage>
</organism>
<gene>
    <name evidence="4" type="ORF">PoB_007039100</name>
</gene>
<accession>A0AAV4DIA4</accession>
<evidence type="ECO:0000313" key="4">
    <source>
        <dbReference type="EMBL" id="GFO43886.1"/>
    </source>
</evidence>
<dbReference type="AlphaFoldDB" id="A0AAV4DIA4"/>
<feature type="compositionally biased region" description="Basic and acidic residues" evidence="1">
    <location>
        <begin position="102"/>
        <end position="121"/>
    </location>
</feature>
<dbReference type="InterPro" id="IPR056601">
    <property type="entry name" value="Galaxin_dom"/>
</dbReference>
<dbReference type="Proteomes" id="UP000735302">
    <property type="component" value="Unassembled WGS sequence"/>
</dbReference>
<evidence type="ECO:0000313" key="5">
    <source>
        <dbReference type="Proteomes" id="UP000735302"/>
    </source>
</evidence>
<feature type="domain" description="Galaxin-like repeats" evidence="3">
    <location>
        <begin position="239"/>
        <end position="304"/>
    </location>
</feature>
<keyword evidence="5" id="KW-1185">Reference proteome</keyword>
<evidence type="ECO:0000259" key="3">
    <source>
        <dbReference type="Pfam" id="PF24748"/>
    </source>
</evidence>
<reference evidence="4 5" key="1">
    <citation type="journal article" date="2021" name="Elife">
        <title>Chloroplast acquisition without the gene transfer in kleptoplastic sea slugs, Plakobranchus ocellatus.</title>
        <authorList>
            <person name="Maeda T."/>
            <person name="Takahashi S."/>
            <person name="Yoshida T."/>
            <person name="Shimamura S."/>
            <person name="Takaki Y."/>
            <person name="Nagai Y."/>
            <person name="Toyoda A."/>
            <person name="Suzuki Y."/>
            <person name="Arimoto A."/>
            <person name="Ishii H."/>
            <person name="Satoh N."/>
            <person name="Nishiyama T."/>
            <person name="Hasebe M."/>
            <person name="Maruyama T."/>
            <person name="Minagawa J."/>
            <person name="Obokata J."/>
            <person name="Shigenobu S."/>
        </authorList>
    </citation>
    <scope>NUCLEOTIDE SEQUENCE [LARGE SCALE GENOMIC DNA]</scope>
</reference>
<keyword evidence="2" id="KW-1133">Transmembrane helix</keyword>
<evidence type="ECO:0000256" key="2">
    <source>
        <dbReference type="SAM" id="Phobius"/>
    </source>
</evidence>
<keyword evidence="2" id="KW-0812">Transmembrane</keyword>
<feature type="region of interest" description="Disordered" evidence="1">
    <location>
        <begin position="26"/>
        <end position="193"/>
    </location>
</feature>
<dbReference type="Pfam" id="PF24748">
    <property type="entry name" value="Galaxin_repeat"/>
    <property type="match status" value="1"/>
</dbReference>
<keyword evidence="2" id="KW-0472">Membrane</keyword>
<feature type="compositionally biased region" description="Basic and acidic residues" evidence="1">
    <location>
        <begin position="36"/>
        <end position="54"/>
    </location>
</feature>
<feature type="transmembrane region" description="Helical" evidence="2">
    <location>
        <begin position="7"/>
        <end position="26"/>
    </location>
</feature>
<feature type="region of interest" description="Disordered" evidence="1">
    <location>
        <begin position="213"/>
        <end position="244"/>
    </location>
</feature>
<protein>
    <submittedName>
        <fullName evidence="4">Galaxin</fullName>
    </submittedName>
</protein>
<comment type="caution">
    <text evidence="4">The sequence shown here is derived from an EMBL/GenBank/DDBJ whole genome shotgun (WGS) entry which is preliminary data.</text>
</comment>
<name>A0AAV4DIA4_9GAST</name>
<proteinExistence type="predicted"/>